<dbReference type="InterPro" id="IPR001128">
    <property type="entry name" value="Cyt_P450"/>
</dbReference>
<evidence type="ECO:0000256" key="7">
    <source>
        <dbReference type="ARBA" id="ARBA00023033"/>
    </source>
</evidence>
<evidence type="ECO:0000256" key="5">
    <source>
        <dbReference type="ARBA" id="ARBA00023002"/>
    </source>
</evidence>
<sequence length="571" mass="64545">MSLSNNTSIPLPGVSDNARWISTGTRMGLITAIVGAISIWLVRFVQYRRVSKNLAPNIPRPPFNFLLGNLKAMASIYANCPTDSHPQAAMTLMHRKWNLGNLWVLDNWPANPCRQMIVVEPDILAGVFQSLPKHPTMWDYVGHICGDTSILFGDNDETWKQRRALFNPGFSFAHIMTQVPSIVEDTSVFFDVLGEIADFKKIVPLEEYAARVTIDIMGHIVLDHDLNSQRTKNPFVEAFRGSISWTPSVIATNPLVQLNLFRPFMQRLYAKRMDSYLEKVLDDRYANRGDVPKIRKGRKPAIDLALDEYALQKGFGVSGSARKIDKAFKRVALDQMRTFLFAGHDTSSSTICYIYHLLNTHPEALAKTRQEHDLVFGSGTNGKDVGRQLQDDASLVNQLPYTLAVIKETLRLFPPGTPVREGKKGVSITYNGVDYPTENFMVFLPTHTIHRRADLFPCPDEFIPERFITGPESYQEIPKDAWRAFEKGPRACIGQELALLEMKIILAMTLRDFDIKAEYEEWDRMHGRDKPGDVLEGRRGVLGERAYQVLVASAKPADGMPVRIQRRMPSP</sequence>
<keyword evidence="10" id="KW-1185">Reference proteome</keyword>
<dbReference type="Gene3D" id="1.10.630.10">
    <property type="entry name" value="Cytochrome P450"/>
    <property type="match status" value="1"/>
</dbReference>
<dbReference type="EMBL" id="JBFCZG010000007">
    <property type="protein sequence ID" value="KAL3419819.1"/>
    <property type="molecule type" value="Genomic_DNA"/>
</dbReference>
<evidence type="ECO:0000256" key="6">
    <source>
        <dbReference type="ARBA" id="ARBA00023004"/>
    </source>
</evidence>
<feature type="transmembrane region" description="Helical" evidence="8">
    <location>
        <begin position="20"/>
        <end position="42"/>
    </location>
</feature>
<evidence type="ECO:0000256" key="4">
    <source>
        <dbReference type="ARBA" id="ARBA00022723"/>
    </source>
</evidence>
<comment type="pathway">
    <text evidence="2">Secondary metabolite biosynthesis.</text>
</comment>
<evidence type="ECO:0000256" key="2">
    <source>
        <dbReference type="ARBA" id="ARBA00005179"/>
    </source>
</evidence>
<dbReference type="GO" id="GO:0004497">
    <property type="term" value="F:monooxygenase activity"/>
    <property type="evidence" value="ECO:0007669"/>
    <property type="project" value="UniProtKB-KW"/>
</dbReference>
<evidence type="ECO:0000256" key="8">
    <source>
        <dbReference type="SAM" id="Phobius"/>
    </source>
</evidence>
<evidence type="ECO:0000313" key="9">
    <source>
        <dbReference type="EMBL" id="KAL3419819.1"/>
    </source>
</evidence>
<keyword evidence="3" id="KW-0349">Heme</keyword>
<keyword evidence="8" id="KW-0812">Transmembrane</keyword>
<comment type="caution">
    <text evidence="9">The sequence shown here is derived from an EMBL/GenBank/DDBJ whole genome shotgun (WGS) entry which is preliminary data.</text>
</comment>
<dbReference type="PANTHER" id="PTHR24305">
    <property type="entry name" value="CYTOCHROME P450"/>
    <property type="match status" value="1"/>
</dbReference>
<name>A0ABR4P943_9HELO</name>
<keyword evidence="7 9" id="KW-0503">Monooxygenase</keyword>
<accession>A0ABR4P943</accession>
<reference evidence="9 10" key="1">
    <citation type="submission" date="2024-06" db="EMBL/GenBank/DDBJ databases">
        <title>Complete genome of Phlyctema vagabunda strain 19-DSS-EL-015.</title>
        <authorList>
            <person name="Fiorenzani C."/>
        </authorList>
    </citation>
    <scope>NUCLEOTIDE SEQUENCE [LARGE SCALE GENOMIC DNA]</scope>
    <source>
        <strain evidence="9 10">19-DSS-EL-015</strain>
    </source>
</reference>
<keyword evidence="8" id="KW-0472">Membrane</keyword>
<keyword evidence="5" id="KW-0560">Oxidoreductase</keyword>
<dbReference type="PANTHER" id="PTHR24305:SF107">
    <property type="entry name" value="P450, PUTATIVE (EUROFUNG)-RELATED"/>
    <property type="match status" value="1"/>
</dbReference>
<dbReference type="Pfam" id="PF00067">
    <property type="entry name" value="p450"/>
    <property type="match status" value="1"/>
</dbReference>
<evidence type="ECO:0000256" key="1">
    <source>
        <dbReference type="ARBA" id="ARBA00001971"/>
    </source>
</evidence>
<dbReference type="PRINTS" id="PR00385">
    <property type="entry name" value="P450"/>
</dbReference>
<keyword evidence="4" id="KW-0479">Metal-binding</keyword>
<keyword evidence="6" id="KW-0408">Iron</keyword>
<dbReference type="SUPFAM" id="SSF48264">
    <property type="entry name" value="Cytochrome P450"/>
    <property type="match status" value="1"/>
</dbReference>
<gene>
    <name evidence="9" type="ORF">PVAG01_08317</name>
</gene>
<dbReference type="InterPro" id="IPR036396">
    <property type="entry name" value="Cyt_P450_sf"/>
</dbReference>
<dbReference type="CDD" id="cd11051">
    <property type="entry name" value="CYP59-like"/>
    <property type="match status" value="1"/>
</dbReference>
<protein>
    <submittedName>
        <fullName evidence="9">P450 monooxygenase</fullName>
    </submittedName>
</protein>
<proteinExistence type="predicted"/>
<evidence type="ECO:0000313" key="10">
    <source>
        <dbReference type="Proteomes" id="UP001629113"/>
    </source>
</evidence>
<organism evidence="9 10">
    <name type="scientific">Phlyctema vagabunda</name>
    <dbReference type="NCBI Taxonomy" id="108571"/>
    <lineage>
        <taxon>Eukaryota</taxon>
        <taxon>Fungi</taxon>
        <taxon>Dikarya</taxon>
        <taxon>Ascomycota</taxon>
        <taxon>Pezizomycotina</taxon>
        <taxon>Leotiomycetes</taxon>
        <taxon>Helotiales</taxon>
        <taxon>Dermateaceae</taxon>
        <taxon>Phlyctema</taxon>
    </lineage>
</organism>
<keyword evidence="8" id="KW-1133">Transmembrane helix</keyword>
<evidence type="ECO:0000256" key="3">
    <source>
        <dbReference type="ARBA" id="ARBA00022617"/>
    </source>
</evidence>
<dbReference type="Proteomes" id="UP001629113">
    <property type="component" value="Unassembled WGS sequence"/>
</dbReference>
<comment type="cofactor">
    <cofactor evidence="1">
        <name>heme</name>
        <dbReference type="ChEBI" id="CHEBI:30413"/>
    </cofactor>
</comment>
<dbReference type="InterPro" id="IPR050121">
    <property type="entry name" value="Cytochrome_P450_monoxygenase"/>
</dbReference>